<dbReference type="AlphaFoldDB" id="A0A6G9H6G1"/>
<evidence type="ECO:0000313" key="2">
    <source>
        <dbReference type="EMBL" id="QIQ06080.1"/>
    </source>
</evidence>
<dbReference type="InterPro" id="IPR008030">
    <property type="entry name" value="NmrA-like"/>
</dbReference>
<gene>
    <name evidence="2" type="ORF">HA039_30605</name>
</gene>
<protein>
    <submittedName>
        <fullName evidence="2">NmrA family NAD(P)-binding protein</fullName>
    </submittedName>
</protein>
<dbReference type="InterPro" id="IPR051604">
    <property type="entry name" value="Ergot_Alk_Oxidoreductase"/>
</dbReference>
<dbReference type="EMBL" id="CP050177">
    <property type="protein sequence ID" value="QIQ06080.1"/>
    <property type="molecule type" value="Genomic_DNA"/>
</dbReference>
<organism evidence="2 3">
    <name type="scientific">Streptomyces liangshanensis</name>
    <dbReference type="NCBI Taxonomy" id="2717324"/>
    <lineage>
        <taxon>Bacteria</taxon>
        <taxon>Bacillati</taxon>
        <taxon>Actinomycetota</taxon>
        <taxon>Actinomycetes</taxon>
        <taxon>Kitasatosporales</taxon>
        <taxon>Streptomycetaceae</taxon>
        <taxon>Streptomyces</taxon>
    </lineage>
</organism>
<proteinExistence type="predicted"/>
<dbReference type="SUPFAM" id="SSF51735">
    <property type="entry name" value="NAD(P)-binding Rossmann-fold domains"/>
    <property type="match status" value="1"/>
</dbReference>
<dbReference type="RefSeq" id="WP_167034805.1">
    <property type="nucleotide sequence ID" value="NZ_CP050177.1"/>
</dbReference>
<sequence length="302" mass="32471">MTSSSDARTVLVTGATGNTGRATVKESLALGLRVRALVRGHDERSRALADLGAEIVVGDLLEINTLRPALEGADAAYFVFPIDPGLVHAAVNFAQAVKETGVPSTLNLSQRSVNRESVSPSCRDTFLAEEVFNWSGLDVTHLRPTVFLDQLFYPWVLAPLQQGVLRIPAGQGRCAPVASQDQGRAIAALLKEPARRAGRITALSGPVEMDFEQLAAELSDALGRKIAYQDQPLEEYAAGLRELGLPPHLVDSIAGIWADYQDGRMAGSDDHIEEITGKRSMTVGEFARAHASLLNATGRHDR</sequence>
<dbReference type="PANTHER" id="PTHR43162">
    <property type="match status" value="1"/>
</dbReference>
<keyword evidence="3" id="KW-1185">Reference proteome</keyword>
<dbReference type="Pfam" id="PF05368">
    <property type="entry name" value="NmrA"/>
    <property type="match status" value="1"/>
</dbReference>
<accession>A0A6G9H6G1</accession>
<evidence type="ECO:0000313" key="3">
    <source>
        <dbReference type="Proteomes" id="UP000501179"/>
    </source>
</evidence>
<dbReference type="Proteomes" id="UP000501179">
    <property type="component" value="Chromosome"/>
</dbReference>
<feature type="domain" description="NmrA-like" evidence="1">
    <location>
        <begin position="8"/>
        <end position="248"/>
    </location>
</feature>
<evidence type="ECO:0000259" key="1">
    <source>
        <dbReference type="Pfam" id="PF05368"/>
    </source>
</evidence>
<dbReference type="InterPro" id="IPR036291">
    <property type="entry name" value="NAD(P)-bd_dom_sf"/>
</dbReference>
<dbReference type="PANTHER" id="PTHR43162:SF1">
    <property type="entry name" value="PRESTALK A DIFFERENTIATION PROTEIN A"/>
    <property type="match status" value="1"/>
</dbReference>
<name>A0A6G9H6G1_9ACTN</name>
<dbReference type="Gene3D" id="3.40.50.720">
    <property type="entry name" value="NAD(P)-binding Rossmann-like Domain"/>
    <property type="match status" value="1"/>
</dbReference>
<dbReference type="KEGG" id="slia:HA039_30605"/>
<reference evidence="2 3" key="1">
    <citation type="submission" date="2020-03" db="EMBL/GenBank/DDBJ databases">
        <title>A novel species.</title>
        <authorList>
            <person name="Gao J."/>
        </authorList>
    </citation>
    <scope>NUCLEOTIDE SEQUENCE [LARGE SCALE GENOMIC DNA]</scope>
    <source>
        <strain evidence="2 3">QMT-12</strain>
    </source>
</reference>
<dbReference type="Gene3D" id="3.90.25.10">
    <property type="entry name" value="UDP-galactose 4-epimerase, domain 1"/>
    <property type="match status" value="1"/>
</dbReference>